<dbReference type="EMBL" id="CAXKWB010022779">
    <property type="protein sequence ID" value="CAL4124608.1"/>
    <property type="molecule type" value="Genomic_DNA"/>
</dbReference>
<protein>
    <recommendedName>
        <fullName evidence="3">Cuticle protein</fullName>
    </recommendedName>
</protein>
<evidence type="ECO:0008006" key="3">
    <source>
        <dbReference type="Google" id="ProtNLM"/>
    </source>
</evidence>
<proteinExistence type="predicted"/>
<sequence>SQAIVRRLCTNRTTIMNPIGLLVSLAAVASASIIPAPYAVPASVAVRAPSHDSAIIQSHRLGGNFAYRTDEAHAYAVQTPVLGQRTIPVGVSYHQGTPIVRTSTDYVSHFVPQTGIATYQAPAHVISQPIVQQRAVVGAVPSVYHHGVVGTGAVVGGAFAAGAAFPTAYATGYNHAFVGAHGPIVGAVAVADDTPAVATE</sequence>
<evidence type="ECO:0000313" key="2">
    <source>
        <dbReference type="Proteomes" id="UP001497623"/>
    </source>
</evidence>
<feature type="non-terminal residue" evidence="1">
    <location>
        <position position="1"/>
    </location>
</feature>
<evidence type="ECO:0000313" key="1">
    <source>
        <dbReference type="EMBL" id="CAL4124608.1"/>
    </source>
</evidence>
<keyword evidence="2" id="KW-1185">Reference proteome</keyword>
<gene>
    <name evidence="1" type="ORF">MNOR_LOCUS24645</name>
</gene>
<organism evidence="1 2">
    <name type="scientific">Meganyctiphanes norvegica</name>
    <name type="common">Northern krill</name>
    <name type="synonym">Thysanopoda norvegica</name>
    <dbReference type="NCBI Taxonomy" id="48144"/>
    <lineage>
        <taxon>Eukaryota</taxon>
        <taxon>Metazoa</taxon>
        <taxon>Ecdysozoa</taxon>
        <taxon>Arthropoda</taxon>
        <taxon>Crustacea</taxon>
        <taxon>Multicrustacea</taxon>
        <taxon>Malacostraca</taxon>
        <taxon>Eumalacostraca</taxon>
        <taxon>Eucarida</taxon>
        <taxon>Euphausiacea</taxon>
        <taxon>Euphausiidae</taxon>
        <taxon>Meganyctiphanes</taxon>
    </lineage>
</organism>
<comment type="caution">
    <text evidence="1">The sequence shown here is derived from an EMBL/GenBank/DDBJ whole genome shotgun (WGS) entry which is preliminary data.</text>
</comment>
<accession>A0AAV2RIN2</accession>
<dbReference type="AlphaFoldDB" id="A0AAV2RIN2"/>
<name>A0AAV2RIN2_MEGNR</name>
<reference evidence="1 2" key="1">
    <citation type="submission" date="2024-05" db="EMBL/GenBank/DDBJ databases">
        <authorList>
            <person name="Wallberg A."/>
        </authorList>
    </citation>
    <scope>NUCLEOTIDE SEQUENCE [LARGE SCALE GENOMIC DNA]</scope>
</reference>
<dbReference type="Proteomes" id="UP001497623">
    <property type="component" value="Unassembled WGS sequence"/>
</dbReference>